<feature type="transmembrane region" description="Helical" evidence="1">
    <location>
        <begin position="21"/>
        <end position="39"/>
    </location>
</feature>
<dbReference type="RefSeq" id="WP_110680799.1">
    <property type="nucleotide sequence ID" value="NZ_CP154874.1"/>
</dbReference>
<proteinExistence type="predicted"/>
<keyword evidence="1" id="KW-1133">Transmembrane helix</keyword>
<comment type="caution">
    <text evidence="3">The sequence shown here is derived from an EMBL/GenBank/DDBJ whole genome shotgun (WGS) entry which is preliminary data.</text>
</comment>
<accession>A0A2V4LTG5</accession>
<name>A0A2V4LTG5_AQUAC</name>
<dbReference type="Proteomes" id="UP000248146">
    <property type="component" value="Unassembled WGS sequence"/>
</dbReference>
<gene>
    <name evidence="3" type="ORF">DMO17_02775</name>
</gene>
<organism evidence="3 4">
    <name type="scientific">Aquipseudomonas alcaligenes</name>
    <name type="common">Pseudomonas alcaligenes</name>
    <dbReference type="NCBI Taxonomy" id="43263"/>
    <lineage>
        <taxon>Bacteria</taxon>
        <taxon>Pseudomonadati</taxon>
        <taxon>Pseudomonadota</taxon>
        <taxon>Gammaproteobacteria</taxon>
        <taxon>Pseudomonadales</taxon>
        <taxon>Pseudomonadaceae</taxon>
        <taxon>Aquipseudomonas</taxon>
    </lineage>
</organism>
<keyword evidence="1" id="KW-0812">Transmembrane</keyword>
<evidence type="ECO:0000313" key="4">
    <source>
        <dbReference type="Proteomes" id="UP000248146"/>
    </source>
</evidence>
<feature type="domain" description="Type 4 fimbrial biogenesis protein PilX N-terminal" evidence="2">
    <location>
        <begin position="17"/>
        <end position="66"/>
    </location>
</feature>
<dbReference type="OrthoDB" id="7029556at2"/>
<dbReference type="EMBL" id="QJRX01000002">
    <property type="protein sequence ID" value="PYC28120.1"/>
    <property type="molecule type" value="Genomic_DNA"/>
</dbReference>
<evidence type="ECO:0000313" key="3">
    <source>
        <dbReference type="EMBL" id="PYC28120.1"/>
    </source>
</evidence>
<evidence type="ECO:0000256" key="1">
    <source>
        <dbReference type="SAM" id="Phobius"/>
    </source>
</evidence>
<sequence length="187" mass="20137">MKHTPHAARPVLIRTQKGVSLVIALVFLLIITVLAIANLREVSLESRITGNLIESKQLMNVADAATRDGERRTVARGPQEPTDDCANIPLRKLCLLNRTPDYRLDMASAQVYSPNDGTVMTGAARWYAIPAPAGSDTGENENPEYGNSAMGIGVFRYEINGMASNNGSQAAIRTTVALNSKGLIESN</sequence>
<dbReference type="AlphaFoldDB" id="A0A2V4LTG5"/>
<reference evidence="3 4" key="1">
    <citation type="submission" date="2018-06" db="EMBL/GenBank/DDBJ databases">
        <title>Pseudomonas diversity within urban Lake Michigan freshwaters.</title>
        <authorList>
            <person name="Batrich M."/>
            <person name="Hatzopoulos T."/>
            <person name="Putonti C."/>
        </authorList>
    </citation>
    <scope>NUCLEOTIDE SEQUENCE [LARGE SCALE GENOMIC DNA]</scope>
    <source>
        <strain evidence="3 4">MB-090714</strain>
    </source>
</reference>
<dbReference type="Pfam" id="PF14341">
    <property type="entry name" value="PilX_N"/>
    <property type="match status" value="1"/>
</dbReference>
<protein>
    <submittedName>
        <fullName evidence="3">Pilus assembly protein PilX</fullName>
    </submittedName>
</protein>
<keyword evidence="1" id="KW-0472">Membrane</keyword>
<dbReference type="InterPro" id="IPR025746">
    <property type="entry name" value="PilX_N_dom"/>
</dbReference>
<evidence type="ECO:0000259" key="2">
    <source>
        <dbReference type="Pfam" id="PF14341"/>
    </source>
</evidence>